<dbReference type="EMBL" id="CP032343">
    <property type="protein sequence ID" value="QCO13612.1"/>
    <property type="molecule type" value="Genomic_DNA"/>
</dbReference>
<name>A0A0P0FDY2_AZOBR</name>
<dbReference type="Proteomes" id="UP000298774">
    <property type="component" value="Plasmid p4"/>
</dbReference>
<reference evidence="3 4" key="1">
    <citation type="submission" date="2018-09" db="EMBL/GenBank/DDBJ databases">
        <title>Whole genome based analysis of evolution and adaptive divergence in Indian and Brazilian strains of Azospirillum brasilense.</title>
        <authorList>
            <person name="Singh C."/>
            <person name="Tripathi A.K."/>
        </authorList>
    </citation>
    <scope>NUCLEOTIDE SEQUENCE [LARGE SCALE GENOMIC DNA]</scope>
    <source>
        <strain evidence="3 4">MTCC4038</strain>
        <plasmid evidence="3 4">p4</plasmid>
    </source>
</reference>
<organism evidence="3 4">
    <name type="scientific">Azospirillum brasilense</name>
    <dbReference type="NCBI Taxonomy" id="192"/>
    <lineage>
        <taxon>Bacteria</taxon>
        <taxon>Pseudomonadati</taxon>
        <taxon>Pseudomonadota</taxon>
        <taxon>Alphaproteobacteria</taxon>
        <taxon>Rhodospirillales</taxon>
        <taxon>Azospirillaceae</taxon>
        <taxon>Azospirillum</taxon>
    </lineage>
</organism>
<dbReference type="EC" id="3.1.1.103" evidence="2"/>
<dbReference type="PANTHER" id="PTHR46825">
    <property type="entry name" value="D-ALANYL-D-ALANINE-CARBOXYPEPTIDASE/ENDOPEPTIDASE AMPH"/>
    <property type="match status" value="1"/>
</dbReference>
<keyword evidence="5" id="KW-1185">Reference proteome</keyword>
<proteinExistence type="predicted"/>
<dbReference type="SUPFAM" id="SSF56601">
    <property type="entry name" value="beta-lactamase/transpeptidase-like"/>
    <property type="match status" value="1"/>
</dbReference>
<dbReference type="Proteomes" id="UP001277471">
    <property type="component" value="Unassembled WGS sequence"/>
</dbReference>
<dbReference type="GO" id="GO:0016787">
    <property type="term" value="F:hydrolase activity"/>
    <property type="evidence" value="ECO:0007669"/>
    <property type="project" value="UniProtKB-KW"/>
</dbReference>
<evidence type="ECO:0000313" key="5">
    <source>
        <dbReference type="Proteomes" id="UP001277471"/>
    </source>
</evidence>
<evidence type="ECO:0000313" key="4">
    <source>
        <dbReference type="Proteomes" id="UP000298774"/>
    </source>
</evidence>
<keyword evidence="3" id="KW-0378">Hydrolase</keyword>
<dbReference type="PANTHER" id="PTHR46825:SF7">
    <property type="entry name" value="D-ALANYL-D-ALANINE CARBOXYPEPTIDASE"/>
    <property type="match status" value="1"/>
</dbReference>
<geneLocation type="plasmid" evidence="3 4">
    <name>p4</name>
</geneLocation>
<dbReference type="KEGG" id="abf:AMK58_27300"/>
<sequence>MDTDAALPTRHIDRLTDRLVACLDEGDGPAAARAAVVAVRSGPRSWAAGFARGGAAPPPVTARFLVYSITKTLTAAALLRLCGQGLIDPDAPLDRWLPDFVAADRMTLAQLLAHRAGLRNYGGSPAYHAAVRAGEAPWSEDGFLERCRAADLFAPPGREFSYSNIGYLLAKRVLERVTDLPFAQALDRELFRPLALTGWSVPTERGDLSGLWTGPSPYLGGKDGPPADVAALYHPGWVAHGVVAATAADIADLLHALFAGGLLPAAEAARMHDSLPVPGTMRGRPWVEPGYGLGLMVERDAQAGPYWGHTGGGPGGSACAYHFPVRKPGEEPVTVALFTDGEDNDQAEWMTVETAEILRE</sequence>
<gene>
    <name evidence="3" type="ORF">D3868_29895</name>
    <name evidence="2" type="ORF">SIM66_04195</name>
</gene>
<feature type="domain" description="Beta-lactamase-related" evidence="1">
    <location>
        <begin position="31"/>
        <end position="344"/>
    </location>
</feature>
<keyword evidence="3" id="KW-0614">Plasmid</keyword>
<reference evidence="2 5" key="2">
    <citation type="submission" date="2023-11" db="EMBL/GenBank/DDBJ databases">
        <title>MicrobeMod: A computational toolkit for identifying prokaryotic methylation and restriction-modification with nanopore sequencing.</title>
        <authorList>
            <person name="Crits-Christoph A."/>
            <person name="Kang S.C."/>
            <person name="Lee H."/>
            <person name="Ostrov N."/>
        </authorList>
    </citation>
    <scope>NUCLEOTIDE SEQUENCE [LARGE SCALE GENOMIC DNA]</scope>
    <source>
        <strain evidence="2 5">ATCC 29145</strain>
    </source>
</reference>
<dbReference type="InterPro" id="IPR050491">
    <property type="entry name" value="AmpC-like"/>
</dbReference>
<dbReference type="Pfam" id="PF00144">
    <property type="entry name" value="Beta-lactamase"/>
    <property type="match status" value="1"/>
</dbReference>
<protein>
    <submittedName>
        <fullName evidence="3">Class A beta-lactamase-related serine hydrolase</fullName>
    </submittedName>
    <submittedName>
        <fullName evidence="2">Serine hydrolase domain-containing protein</fullName>
        <ecNumber evidence="2">3.1.1.103</ecNumber>
    </submittedName>
</protein>
<evidence type="ECO:0000313" key="2">
    <source>
        <dbReference type="EMBL" id="MDX5950396.1"/>
    </source>
</evidence>
<dbReference type="AlphaFoldDB" id="A0A0P0FDY2"/>
<dbReference type="InterPro" id="IPR001466">
    <property type="entry name" value="Beta-lactam-related"/>
</dbReference>
<dbReference type="EMBL" id="JAWXYC010000002">
    <property type="protein sequence ID" value="MDX5950396.1"/>
    <property type="molecule type" value="Genomic_DNA"/>
</dbReference>
<accession>A0A0P0FDY2</accession>
<dbReference type="Gene3D" id="3.40.710.10">
    <property type="entry name" value="DD-peptidase/beta-lactamase superfamily"/>
    <property type="match status" value="1"/>
</dbReference>
<evidence type="ECO:0000259" key="1">
    <source>
        <dbReference type="Pfam" id="PF00144"/>
    </source>
</evidence>
<dbReference type="InterPro" id="IPR012338">
    <property type="entry name" value="Beta-lactam/transpept-like"/>
</dbReference>
<evidence type="ECO:0000313" key="3">
    <source>
        <dbReference type="EMBL" id="QCO13612.1"/>
    </source>
</evidence>